<proteinExistence type="predicted"/>
<dbReference type="Proteomes" id="UP001432322">
    <property type="component" value="Unassembled WGS sequence"/>
</dbReference>
<evidence type="ECO:0000256" key="1">
    <source>
        <dbReference type="SAM" id="SignalP"/>
    </source>
</evidence>
<feature type="chain" id="PRO_5044714783" evidence="1">
    <location>
        <begin position="17"/>
        <end position="60"/>
    </location>
</feature>
<name>A0AAV5X2P1_9BILA</name>
<dbReference type="EMBL" id="BTSY01000003">
    <property type="protein sequence ID" value="GMT17544.1"/>
    <property type="molecule type" value="Genomic_DNA"/>
</dbReference>
<feature type="signal peptide" evidence="1">
    <location>
        <begin position="1"/>
        <end position="16"/>
    </location>
</feature>
<evidence type="ECO:0000313" key="3">
    <source>
        <dbReference type="EMBL" id="GMT37878.1"/>
    </source>
</evidence>
<dbReference type="AlphaFoldDB" id="A0AAV5X2P1"/>
<accession>A0AAV5X2P1</accession>
<sequence length="60" mass="7056">MNLLVFLPALITLVLSLVFCGKKKKEEPEPEQPPRKKTFTPCKCERDYKHSARFCPRVFF</sequence>
<reference evidence="3" key="1">
    <citation type="submission" date="2023-10" db="EMBL/GenBank/DDBJ databases">
        <title>Genome assembly of Pristionchus species.</title>
        <authorList>
            <person name="Yoshida K."/>
            <person name="Sommer R.J."/>
        </authorList>
    </citation>
    <scope>NUCLEOTIDE SEQUENCE</scope>
    <source>
        <strain evidence="3">RS5133</strain>
    </source>
</reference>
<comment type="caution">
    <text evidence="3">The sequence shown here is derived from an EMBL/GenBank/DDBJ whole genome shotgun (WGS) entry which is preliminary data.</text>
</comment>
<keyword evidence="4" id="KW-1185">Reference proteome</keyword>
<evidence type="ECO:0000313" key="2">
    <source>
        <dbReference type="EMBL" id="GMT17544.1"/>
    </source>
</evidence>
<protein>
    <submittedName>
        <fullName evidence="3">Uncharacterized protein</fullName>
    </submittedName>
</protein>
<keyword evidence="1" id="KW-0732">Signal</keyword>
<feature type="non-terminal residue" evidence="3">
    <location>
        <position position="60"/>
    </location>
</feature>
<gene>
    <name evidence="3" type="ORF">PFISCL1PPCAC_29175</name>
    <name evidence="2" type="ORF">PFISCL1PPCAC_8841</name>
</gene>
<dbReference type="EMBL" id="BTSY01000315">
    <property type="protein sequence ID" value="GMT37878.1"/>
    <property type="molecule type" value="Genomic_DNA"/>
</dbReference>
<evidence type="ECO:0000313" key="4">
    <source>
        <dbReference type="Proteomes" id="UP001432322"/>
    </source>
</evidence>
<organism evidence="3 4">
    <name type="scientific">Pristionchus fissidentatus</name>
    <dbReference type="NCBI Taxonomy" id="1538716"/>
    <lineage>
        <taxon>Eukaryota</taxon>
        <taxon>Metazoa</taxon>
        <taxon>Ecdysozoa</taxon>
        <taxon>Nematoda</taxon>
        <taxon>Chromadorea</taxon>
        <taxon>Rhabditida</taxon>
        <taxon>Rhabditina</taxon>
        <taxon>Diplogasteromorpha</taxon>
        <taxon>Diplogasteroidea</taxon>
        <taxon>Neodiplogasteridae</taxon>
        <taxon>Pristionchus</taxon>
    </lineage>
</organism>